<name>A0ABX2HCN1_9FIRM</name>
<protein>
    <submittedName>
        <fullName evidence="1">ADP-ribosylglycohydrolase family protein</fullName>
    </submittedName>
</protein>
<dbReference type="Gene3D" id="1.10.4080.10">
    <property type="entry name" value="ADP-ribosylation/Crystallin J1"/>
    <property type="match status" value="1"/>
</dbReference>
<dbReference type="InterPro" id="IPR005502">
    <property type="entry name" value="Ribosyl_crysJ1"/>
</dbReference>
<comment type="caution">
    <text evidence="1">The sequence shown here is derived from an EMBL/GenBank/DDBJ whole genome shotgun (WGS) entry which is preliminary data.</text>
</comment>
<evidence type="ECO:0000313" key="1">
    <source>
        <dbReference type="EMBL" id="NSG86925.1"/>
    </source>
</evidence>
<dbReference type="SUPFAM" id="SSF101478">
    <property type="entry name" value="ADP-ribosylglycohydrolase"/>
    <property type="match status" value="1"/>
</dbReference>
<proteinExistence type="predicted"/>
<evidence type="ECO:0000313" key="2">
    <source>
        <dbReference type="Proteomes" id="UP001644719"/>
    </source>
</evidence>
<gene>
    <name evidence="1" type="ORF">G5B17_16260</name>
</gene>
<reference evidence="1 2" key="1">
    <citation type="journal article" date="2020" name="Cell Host Microbe">
        <title>Functional and Genomic Variation between Human-Derived Isolates of Lachnospiraceae Reveals Inter- and Intra-Species Diversity.</title>
        <authorList>
            <person name="Sorbara M.T."/>
            <person name="Littmann E.R."/>
            <person name="Fontana E."/>
            <person name="Moody T.U."/>
            <person name="Kohout C.E."/>
            <person name="Gjonbalaj M."/>
            <person name="Eaton V."/>
            <person name="Seok R."/>
            <person name="Leiner I.M."/>
            <person name="Pamer E.G."/>
        </authorList>
    </citation>
    <scope>NUCLEOTIDE SEQUENCE [LARGE SCALE GENOMIC DNA]</scope>
    <source>
        <strain evidence="1 2">MSK.17.74</strain>
    </source>
</reference>
<dbReference type="Proteomes" id="UP001644719">
    <property type="component" value="Unassembled WGS sequence"/>
</dbReference>
<keyword evidence="2" id="KW-1185">Reference proteome</keyword>
<accession>A0ABX2HCN1</accession>
<organism evidence="1 2">
    <name type="scientific">Blautia faecis</name>
    <dbReference type="NCBI Taxonomy" id="871665"/>
    <lineage>
        <taxon>Bacteria</taxon>
        <taxon>Bacillati</taxon>
        <taxon>Bacillota</taxon>
        <taxon>Clostridia</taxon>
        <taxon>Lachnospirales</taxon>
        <taxon>Lachnospiraceae</taxon>
        <taxon>Blautia</taxon>
    </lineage>
</organism>
<sequence length="519" mass="57041">MVLKLNEFRDKLAGCWAGKNVGGVLGAPFECKRMVPDVDFYIQDLSMGPPANDDLDLQIVWLAAVERYGRNVNASILGDYWLSYVIPNWVEYGTGKANLKAGIVPPMCGDVDNTYKNSNGCWIRSELWACLAPGHPEIATRYAFEDAIVDHANEGMYGEIFTAALQSAAFAESDREKLIDIGLSYIPEDCAVARAIRKTVECYHNGIDYLEARKIVHNTAPGTFGIQEYKLSEIPKENNEGMEIGEPGFDAPENVAFVVLGLLYGEGDFGKSLIIANNCGEDTDCTCATLGALLGIIYGASGLPEKWTKPLDDKIVTMCIDKTSHGIWVPDTATELAERILRVVPGFLGQDLCDAFAEGGMTIECLEKEALLCNKTTDYLPLINGNGKSEELPIRDLCALSSYVARYQFPAFSVMVDYEDSVFFTPGENRKFKVKVVNSNTMREQQWVKIKLYLPEGVTAVGASTAELPLNNLYLSCAEKEFEINTEGFSDSRLELIVDVSLTGRHSNGPVKVVLFAGK</sequence>
<dbReference type="RefSeq" id="WP_148463091.1">
    <property type="nucleotide sequence ID" value="NZ_JAAITS010000054.1"/>
</dbReference>
<dbReference type="EMBL" id="JAAITS010000054">
    <property type="protein sequence ID" value="NSG86925.1"/>
    <property type="molecule type" value="Genomic_DNA"/>
</dbReference>
<dbReference type="InterPro" id="IPR036705">
    <property type="entry name" value="Ribosyl_crysJ1_sf"/>
</dbReference>
<dbReference type="Pfam" id="PF03747">
    <property type="entry name" value="ADP_ribosyl_GH"/>
    <property type="match status" value="1"/>
</dbReference>